<dbReference type="InterPro" id="IPR039425">
    <property type="entry name" value="RNA_pol_sigma-70-like"/>
</dbReference>
<dbReference type="EMBL" id="VSSQ01005404">
    <property type="protein sequence ID" value="MPM29013.1"/>
    <property type="molecule type" value="Genomic_DNA"/>
</dbReference>
<dbReference type="AlphaFoldDB" id="A0A644YRB6"/>
<dbReference type="GO" id="GO:0016987">
    <property type="term" value="F:sigma factor activity"/>
    <property type="evidence" value="ECO:0007669"/>
    <property type="project" value="UniProtKB-KW"/>
</dbReference>
<keyword evidence="3" id="KW-0731">Sigma factor</keyword>
<proteinExistence type="inferred from homology"/>
<dbReference type="NCBIfam" id="TIGR02937">
    <property type="entry name" value="sigma70-ECF"/>
    <property type="match status" value="1"/>
</dbReference>
<dbReference type="InterPro" id="IPR036388">
    <property type="entry name" value="WH-like_DNA-bd_sf"/>
</dbReference>
<dbReference type="InterPro" id="IPR007627">
    <property type="entry name" value="RNA_pol_sigma70_r2"/>
</dbReference>
<dbReference type="SUPFAM" id="SSF88659">
    <property type="entry name" value="Sigma3 and sigma4 domains of RNA polymerase sigma factors"/>
    <property type="match status" value="1"/>
</dbReference>
<dbReference type="Pfam" id="PF04542">
    <property type="entry name" value="Sigma70_r2"/>
    <property type="match status" value="1"/>
</dbReference>
<accession>A0A644YRB6</accession>
<dbReference type="PANTHER" id="PTHR43133:SF8">
    <property type="entry name" value="RNA POLYMERASE SIGMA FACTOR HI_1459-RELATED"/>
    <property type="match status" value="1"/>
</dbReference>
<evidence type="ECO:0000259" key="7">
    <source>
        <dbReference type="Pfam" id="PF08281"/>
    </source>
</evidence>
<gene>
    <name evidence="8" type="ORF">SDC9_75551</name>
</gene>
<feature type="domain" description="RNA polymerase sigma-70 region 2" evidence="6">
    <location>
        <begin position="22"/>
        <end position="91"/>
    </location>
</feature>
<keyword evidence="2" id="KW-0805">Transcription regulation</keyword>
<dbReference type="Pfam" id="PF08281">
    <property type="entry name" value="Sigma70_r4_2"/>
    <property type="match status" value="1"/>
</dbReference>
<sequence length="178" mass="20940">MNDVQMIAAIKKGDKAFIKYAIEKYSKLLWSIAGTILRNVGSTEDIEECVADVFVYLWQKPEKFEAQRGKLKSYLAIVARSKATDKYRQLSKQNIVSLDEKLIIDTFEIMDDILSEERKRELTAAIESLEEPDREIIVRRYYYEQKPKEIAFSLDMPIKQVENRLYRAKQRLSKMIVY</sequence>
<dbReference type="InterPro" id="IPR013249">
    <property type="entry name" value="RNA_pol_sigma70_r4_t2"/>
</dbReference>
<evidence type="ECO:0000313" key="8">
    <source>
        <dbReference type="EMBL" id="MPM29013.1"/>
    </source>
</evidence>
<dbReference type="PANTHER" id="PTHR43133">
    <property type="entry name" value="RNA POLYMERASE ECF-TYPE SIGMA FACTO"/>
    <property type="match status" value="1"/>
</dbReference>
<reference evidence="8" key="1">
    <citation type="submission" date="2019-08" db="EMBL/GenBank/DDBJ databases">
        <authorList>
            <person name="Kucharzyk K."/>
            <person name="Murdoch R.W."/>
            <person name="Higgins S."/>
            <person name="Loffler F."/>
        </authorList>
    </citation>
    <scope>NUCLEOTIDE SEQUENCE</scope>
</reference>
<dbReference type="SUPFAM" id="SSF88946">
    <property type="entry name" value="Sigma2 domain of RNA polymerase sigma factors"/>
    <property type="match status" value="1"/>
</dbReference>
<evidence type="ECO:0008006" key="9">
    <source>
        <dbReference type="Google" id="ProtNLM"/>
    </source>
</evidence>
<dbReference type="InterPro" id="IPR014284">
    <property type="entry name" value="RNA_pol_sigma-70_dom"/>
</dbReference>
<keyword evidence="5" id="KW-0804">Transcription</keyword>
<evidence type="ECO:0000256" key="1">
    <source>
        <dbReference type="ARBA" id="ARBA00010641"/>
    </source>
</evidence>
<name>A0A644YRB6_9ZZZZ</name>
<organism evidence="8">
    <name type="scientific">bioreactor metagenome</name>
    <dbReference type="NCBI Taxonomy" id="1076179"/>
    <lineage>
        <taxon>unclassified sequences</taxon>
        <taxon>metagenomes</taxon>
        <taxon>ecological metagenomes</taxon>
    </lineage>
</organism>
<dbReference type="InterPro" id="IPR013325">
    <property type="entry name" value="RNA_pol_sigma_r2"/>
</dbReference>
<evidence type="ECO:0000256" key="4">
    <source>
        <dbReference type="ARBA" id="ARBA00023125"/>
    </source>
</evidence>
<evidence type="ECO:0000256" key="2">
    <source>
        <dbReference type="ARBA" id="ARBA00023015"/>
    </source>
</evidence>
<comment type="similarity">
    <text evidence="1">Belongs to the sigma-70 factor family. ECF subfamily.</text>
</comment>
<dbReference type="Gene3D" id="1.10.10.10">
    <property type="entry name" value="Winged helix-like DNA-binding domain superfamily/Winged helix DNA-binding domain"/>
    <property type="match status" value="1"/>
</dbReference>
<dbReference type="GO" id="GO:0006352">
    <property type="term" value="P:DNA-templated transcription initiation"/>
    <property type="evidence" value="ECO:0007669"/>
    <property type="project" value="InterPro"/>
</dbReference>
<keyword evidence="4" id="KW-0238">DNA-binding</keyword>
<evidence type="ECO:0000259" key="6">
    <source>
        <dbReference type="Pfam" id="PF04542"/>
    </source>
</evidence>
<dbReference type="GO" id="GO:0003677">
    <property type="term" value="F:DNA binding"/>
    <property type="evidence" value="ECO:0007669"/>
    <property type="project" value="UniProtKB-KW"/>
</dbReference>
<evidence type="ECO:0000256" key="3">
    <source>
        <dbReference type="ARBA" id="ARBA00023082"/>
    </source>
</evidence>
<dbReference type="Gene3D" id="1.10.1740.10">
    <property type="match status" value="1"/>
</dbReference>
<evidence type="ECO:0000256" key="5">
    <source>
        <dbReference type="ARBA" id="ARBA00023163"/>
    </source>
</evidence>
<feature type="domain" description="RNA polymerase sigma factor 70 region 4 type 2" evidence="7">
    <location>
        <begin position="120"/>
        <end position="172"/>
    </location>
</feature>
<protein>
    <recommendedName>
        <fullName evidence="9">ECF RNA polymerase sigma factor SigW</fullName>
    </recommendedName>
</protein>
<dbReference type="InterPro" id="IPR013324">
    <property type="entry name" value="RNA_pol_sigma_r3/r4-like"/>
</dbReference>
<comment type="caution">
    <text evidence="8">The sequence shown here is derived from an EMBL/GenBank/DDBJ whole genome shotgun (WGS) entry which is preliminary data.</text>
</comment>